<evidence type="ECO:0000313" key="2">
    <source>
        <dbReference type="EMBL" id="MSS28092.1"/>
    </source>
</evidence>
<dbReference type="InterPro" id="IPR001387">
    <property type="entry name" value="Cro/C1-type_HTH"/>
</dbReference>
<dbReference type="Gene3D" id="1.10.260.40">
    <property type="entry name" value="lambda repressor-like DNA-binding domains"/>
    <property type="match status" value="1"/>
</dbReference>
<feature type="domain" description="HTH cro/C1-type" evidence="1">
    <location>
        <begin position="15"/>
        <end position="60"/>
    </location>
</feature>
<organism evidence="2 3">
    <name type="scientific">Desulfovibrio porci</name>
    <dbReference type="NCBI Taxonomy" id="2605782"/>
    <lineage>
        <taxon>Bacteria</taxon>
        <taxon>Pseudomonadati</taxon>
        <taxon>Thermodesulfobacteriota</taxon>
        <taxon>Desulfovibrionia</taxon>
        <taxon>Desulfovibrionales</taxon>
        <taxon>Desulfovibrionaceae</taxon>
        <taxon>Desulfovibrio</taxon>
    </lineage>
</organism>
<protein>
    <submittedName>
        <fullName evidence="2">Helix-turn-helix transcriptional regulator</fullName>
    </submittedName>
</protein>
<dbReference type="InterPro" id="IPR010982">
    <property type="entry name" value="Lambda_DNA-bd_dom_sf"/>
</dbReference>
<dbReference type="Proteomes" id="UP000477488">
    <property type="component" value="Unassembled WGS sequence"/>
</dbReference>
<dbReference type="SUPFAM" id="SSF47413">
    <property type="entry name" value="lambda repressor-like DNA-binding domains"/>
    <property type="match status" value="1"/>
</dbReference>
<dbReference type="EMBL" id="VUMH01000008">
    <property type="protein sequence ID" value="MSS28092.1"/>
    <property type="molecule type" value="Genomic_DNA"/>
</dbReference>
<name>A0A6L5XLM5_9BACT</name>
<evidence type="ECO:0000313" key="3">
    <source>
        <dbReference type="Proteomes" id="UP000477488"/>
    </source>
</evidence>
<dbReference type="AlphaFoldDB" id="A0A6L5XLM5"/>
<keyword evidence="3" id="KW-1185">Reference proteome</keyword>
<accession>A0A6L5XLM5</accession>
<proteinExistence type="predicted"/>
<evidence type="ECO:0000259" key="1">
    <source>
        <dbReference type="PROSITE" id="PS50943"/>
    </source>
</evidence>
<gene>
    <name evidence="2" type="ORF">FYJ44_08575</name>
</gene>
<dbReference type="GO" id="GO:0003677">
    <property type="term" value="F:DNA binding"/>
    <property type="evidence" value="ECO:0007669"/>
    <property type="project" value="InterPro"/>
</dbReference>
<dbReference type="Pfam" id="PF01381">
    <property type="entry name" value="HTH_3"/>
    <property type="match status" value="1"/>
</dbReference>
<reference evidence="2 3" key="1">
    <citation type="submission" date="2019-09" db="EMBL/GenBank/DDBJ databases">
        <title>In-depth cultivation of the pig gut microbiome towards novel bacterial diversity and tailored functional studies.</title>
        <authorList>
            <person name="Wylensek D."/>
            <person name="Hitch T.C.A."/>
            <person name="Clavel T."/>
        </authorList>
    </citation>
    <scope>NUCLEOTIDE SEQUENCE [LARGE SCALE GENOMIC DNA]</scope>
    <source>
        <strain evidence="2 3">PG-178-WT-4</strain>
    </source>
</reference>
<dbReference type="CDD" id="cd00093">
    <property type="entry name" value="HTH_XRE"/>
    <property type="match status" value="1"/>
</dbReference>
<comment type="caution">
    <text evidence="2">The sequence shown here is derived from an EMBL/GenBank/DDBJ whole genome shotgun (WGS) entry which is preliminary data.</text>
</comment>
<dbReference type="SMART" id="SM00530">
    <property type="entry name" value="HTH_XRE"/>
    <property type="match status" value="1"/>
</dbReference>
<dbReference type="PROSITE" id="PS50943">
    <property type="entry name" value="HTH_CROC1"/>
    <property type="match status" value="1"/>
</dbReference>
<dbReference type="RefSeq" id="WP_154511178.1">
    <property type="nucleotide sequence ID" value="NZ_VUMH01000008.1"/>
</dbReference>
<sequence>MSSIAERLKSVRGEMSREEFARIIGVHVNTVGRYERGESEPDISITSKICREFDVNPHWLILGEGKYGIDSDHSGIPHFYETHGRGYRQYTSIGDDSMLLEIIVAYVLQENGLEMSKKQISAIANLYYEEMHNRIMAIAVKIKELDAD</sequence>